<reference evidence="2" key="1">
    <citation type="submission" date="2023-03" db="EMBL/GenBank/DDBJ databases">
        <title>Massive genome expansion in bonnet fungi (Mycena s.s.) driven by repeated elements and novel gene families across ecological guilds.</title>
        <authorList>
            <consortium name="Lawrence Berkeley National Laboratory"/>
            <person name="Harder C.B."/>
            <person name="Miyauchi S."/>
            <person name="Viragh M."/>
            <person name="Kuo A."/>
            <person name="Thoen E."/>
            <person name="Andreopoulos B."/>
            <person name="Lu D."/>
            <person name="Skrede I."/>
            <person name="Drula E."/>
            <person name="Henrissat B."/>
            <person name="Morin E."/>
            <person name="Kohler A."/>
            <person name="Barry K."/>
            <person name="LaButti K."/>
            <person name="Morin E."/>
            <person name="Salamov A."/>
            <person name="Lipzen A."/>
            <person name="Mereny Z."/>
            <person name="Hegedus B."/>
            <person name="Baldrian P."/>
            <person name="Stursova M."/>
            <person name="Weitz H."/>
            <person name="Taylor A."/>
            <person name="Grigoriev I.V."/>
            <person name="Nagy L.G."/>
            <person name="Martin F."/>
            <person name="Kauserud H."/>
        </authorList>
    </citation>
    <scope>NUCLEOTIDE SEQUENCE</scope>
    <source>
        <strain evidence="2">CBHHK200</strain>
    </source>
</reference>
<evidence type="ECO:0000313" key="3">
    <source>
        <dbReference type="Proteomes" id="UP001218188"/>
    </source>
</evidence>
<dbReference type="Proteomes" id="UP001218188">
    <property type="component" value="Unassembled WGS sequence"/>
</dbReference>
<proteinExistence type="predicted"/>
<name>A0AAD6SGX6_9AGAR</name>
<protein>
    <submittedName>
        <fullName evidence="2">Uncharacterized protein</fullName>
    </submittedName>
</protein>
<keyword evidence="3" id="KW-1185">Reference proteome</keyword>
<evidence type="ECO:0000256" key="1">
    <source>
        <dbReference type="SAM" id="MobiDB-lite"/>
    </source>
</evidence>
<feature type="compositionally biased region" description="Basic and acidic residues" evidence="1">
    <location>
        <begin position="21"/>
        <end position="30"/>
    </location>
</feature>
<accession>A0AAD6SGX6</accession>
<evidence type="ECO:0000313" key="2">
    <source>
        <dbReference type="EMBL" id="KAJ7026621.1"/>
    </source>
</evidence>
<dbReference type="EMBL" id="JARJCM010000135">
    <property type="protein sequence ID" value="KAJ7026621.1"/>
    <property type="molecule type" value="Genomic_DNA"/>
</dbReference>
<comment type="caution">
    <text evidence="2">The sequence shown here is derived from an EMBL/GenBank/DDBJ whole genome shotgun (WGS) entry which is preliminary data.</text>
</comment>
<dbReference type="AlphaFoldDB" id="A0AAD6SGX6"/>
<feature type="region of interest" description="Disordered" evidence="1">
    <location>
        <begin position="1"/>
        <end position="30"/>
    </location>
</feature>
<organism evidence="2 3">
    <name type="scientific">Mycena alexandri</name>
    <dbReference type="NCBI Taxonomy" id="1745969"/>
    <lineage>
        <taxon>Eukaryota</taxon>
        <taxon>Fungi</taxon>
        <taxon>Dikarya</taxon>
        <taxon>Basidiomycota</taxon>
        <taxon>Agaricomycotina</taxon>
        <taxon>Agaricomycetes</taxon>
        <taxon>Agaricomycetidae</taxon>
        <taxon>Agaricales</taxon>
        <taxon>Marasmiineae</taxon>
        <taxon>Mycenaceae</taxon>
        <taxon>Mycena</taxon>
    </lineage>
</organism>
<gene>
    <name evidence="2" type="ORF">C8F04DRAFT_1190293</name>
</gene>
<sequence>MDDQMDCEDQTVSSIVFPPSLKREGSISESSMDYKERLNVSSDMDPCDPIPIDETVLRNIKLRSSSGSHTSFASSSDLQPWPSESQLAELVRRASDVWIYAQTVIRFVEEPQSDPRTRLQLVLRRGSEITDALESLDALYSAILSVFPPMPTLPAFVDILRAAAGGINPEDIDDLMQFPSGAARCSLRGLNCSLRYTRVVSVA</sequence>